<dbReference type="SUPFAM" id="SSF51197">
    <property type="entry name" value="Clavaminate synthase-like"/>
    <property type="match status" value="1"/>
</dbReference>
<keyword evidence="3 7" id="KW-0223">Dioxygenase</keyword>
<accession>A0ABQ6EUD5</accession>
<dbReference type="InterPro" id="IPR003819">
    <property type="entry name" value="TauD/TfdA-like"/>
</dbReference>
<dbReference type="InterPro" id="IPR042098">
    <property type="entry name" value="TauD-like_sf"/>
</dbReference>
<reference evidence="8" key="1">
    <citation type="journal article" date="2019" name="Int. J. Syst. Evol. Microbiol.">
        <title>The Global Catalogue of Microorganisms (GCM) 10K type strain sequencing project: providing services to taxonomists for standard genome sequencing and annotation.</title>
        <authorList>
            <consortium name="The Broad Institute Genomics Platform"/>
            <consortium name="The Broad Institute Genome Sequencing Center for Infectious Disease"/>
            <person name="Wu L."/>
            <person name="Ma J."/>
        </authorList>
    </citation>
    <scope>NUCLEOTIDE SEQUENCE [LARGE SCALE GENOMIC DNA]</scope>
    <source>
        <strain evidence="8">NBRC 108723</strain>
    </source>
</reference>
<evidence type="ECO:0000256" key="1">
    <source>
        <dbReference type="ARBA" id="ARBA00005896"/>
    </source>
</evidence>
<keyword evidence="4" id="KW-0560">Oxidoreductase</keyword>
<evidence type="ECO:0000259" key="6">
    <source>
        <dbReference type="Pfam" id="PF02668"/>
    </source>
</evidence>
<gene>
    <name evidence="7" type="primary">tauD</name>
    <name evidence="7" type="ORF">GCM10007938_03950</name>
</gene>
<dbReference type="InterPro" id="IPR051323">
    <property type="entry name" value="AtsK-like"/>
</dbReference>
<keyword evidence="5" id="KW-0408">Iron</keyword>
<protein>
    <submittedName>
        <fullName evidence="7">Taurine dioxygenase</fullName>
    </submittedName>
</protein>
<comment type="caution">
    <text evidence="7">The sequence shown here is derived from an EMBL/GenBank/DDBJ whole genome shotgun (WGS) entry which is preliminary data.</text>
</comment>
<dbReference type="EMBL" id="BSPW01000010">
    <property type="protein sequence ID" value="GLT16619.1"/>
    <property type="molecule type" value="Genomic_DNA"/>
</dbReference>
<evidence type="ECO:0000256" key="3">
    <source>
        <dbReference type="ARBA" id="ARBA00022964"/>
    </source>
</evidence>
<keyword evidence="8" id="KW-1185">Reference proteome</keyword>
<proteinExistence type="inferred from homology"/>
<evidence type="ECO:0000256" key="2">
    <source>
        <dbReference type="ARBA" id="ARBA00022723"/>
    </source>
</evidence>
<dbReference type="RefSeq" id="WP_284190546.1">
    <property type="nucleotide sequence ID" value="NZ_BSPW01000010.1"/>
</dbReference>
<feature type="domain" description="TauD/TfdA-like" evidence="6">
    <location>
        <begin position="3"/>
        <end position="268"/>
    </location>
</feature>
<comment type="similarity">
    <text evidence="1">Belongs to the TfdA dioxygenase family.</text>
</comment>
<dbReference type="PANTHER" id="PTHR30468:SF1">
    <property type="entry name" value="ALPHA-KETOGLUTARATE-DEPENDENT SULFONATE DIOXYGENASE"/>
    <property type="match status" value="1"/>
</dbReference>
<dbReference type="Proteomes" id="UP001157138">
    <property type="component" value="Unassembled WGS sequence"/>
</dbReference>
<sequence length="279" mass="32004">MNITPLTANIGAYVDGVELSNLTDDEFEALYQAYLCYKVLFFHNQEMTPEQHMSVAKRFGLLEPVHPFFPHLDDQEQVVVIETSRGNPPSQSYWHTDLTWQKIPCRCSILHAQQCPDKGGDTIWTSMEAVWLSLTSDEQNMLKELTATHALHAFEGSRYDSVAEGGQSYVAKVSNHYPPVIHPLVVRHPETGNATVYVNEQFTRKINQLPERESENLLKKLYERARLPDFQVRFSWQVGSVAIWDNISTQHFAVTDYGDNPRRLHRVTVRGKPLESYSL</sequence>
<evidence type="ECO:0000256" key="5">
    <source>
        <dbReference type="ARBA" id="ARBA00023004"/>
    </source>
</evidence>
<evidence type="ECO:0000256" key="4">
    <source>
        <dbReference type="ARBA" id="ARBA00023002"/>
    </source>
</evidence>
<dbReference type="Pfam" id="PF02668">
    <property type="entry name" value="TauD"/>
    <property type="match status" value="1"/>
</dbReference>
<evidence type="ECO:0000313" key="7">
    <source>
        <dbReference type="EMBL" id="GLT16619.1"/>
    </source>
</evidence>
<dbReference type="Gene3D" id="3.60.130.10">
    <property type="entry name" value="Clavaminate synthase-like"/>
    <property type="match status" value="1"/>
</dbReference>
<evidence type="ECO:0000313" key="8">
    <source>
        <dbReference type="Proteomes" id="UP001157138"/>
    </source>
</evidence>
<name>A0ABQ6EUD5_9VIBR</name>
<organism evidence="7 8">
    <name type="scientific">Vibrio zhanjiangensis</name>
    <dbReference type="NCBI Taxonomy" id="1046128"/>
    <lineage>
        <taxon>Bacteria</taxon>
        <taxon>Pseudomonadati</taxon>
        <taxon>Pseudomonadota</taxon>
        <taxon>Gammaproteobacteria</taxon>
        <taxon>Vibrionales</taxon>
        <taxon>Vibrionaceae</taxon>
        <taxon>Vibrio</taxon>
    </lineage>
</organism>
<dbReference type="GO" id="GO:0051213">
    <property type="term" value="F:dioxygenase activity"/>
    <property type="evidence" value="ECO:0007669"/>
    <property type="project" value="UniProtKB-KW"/>
</dbReference>
<dbReference type="PANTHER" id="PTHR30468">
    <property type="entry name" value="ALPHA-KETOGLUTARATE-DEPENDENT SULFONATE DIOXYGENASE"/>
    <property type="match status" value="1"/>
</dbReference>
<keyword evidence="2" id="KW-0479">Metal-binding</keyword>